<name>K2LKT9_9HYPH</name>
<keyword evidence="1" id="KW-1133">Transmembrane helix</keyword>
<organism evidence="2 3">
    <name type="scientific">Nitratireductor pacificus pht-3B</name>
    <dbReference type="NCBI Taxonomy" id="391937"/>
    <lineage>
        <taxon>Bacteria</taxon>
        <taxon>Pseudomonadati</taxon>
        <taxon>Pseudomonadota</taxon>
        <taxon>Alphaproteobacteria</taxon>
        <taxon>Hyphomicrobiales</taxon>
        <taxon>Phyllobacteriaceae</taxon>
        <taxon>Nitratireductor</taxon>
    </lineage>
</organism>
<dbReference type="Pfam" id="PF03729">
    <property type="entry name" value="DUF308"/>
    <property type="match status" value="1"/>
</dbReference>
<evidence type="ECO:0008006" key="4">
    <source>
        <dbReference type="Google" id="ProtNLM"/>
    </source>
</evidence>
<feature type="transmembrane region" description="Helical" evidence="1">
    <location>
        <begin position="127"/>
        <end position="147"/>
    </location>
</feature>
<keyword evidence="1" id="KW-0812">Transmembrane</keyword>
<dbReference type="InterPro" id="IPR052712">
    <property type="entry name" value="Acid_resist_chaperone_HdeD"/>
</dbReference>
<comment type="caution">
    <text evidence="2">The sequence shown here is derived from an EMBL/GenBank/DDBJ whole genome shotgun (WGS) entry which is preliminary data.</text>
</comment>
<feature type="transmembrane region" description="Helical" evidence="1">
    <location>
        <begin position="153"/>
        <end position="179"/>
    </location>
</feature>
<keyword evidence="1" id="KW-0472">Membrane</keyword>
<sequence length="185" mass="19451">MIMTNTVGTQSIHASWGWLALLGAISLIGGILALANPFAATLTAALLAAWTFVLFGVLQIIQAFRVRGWSGFLWSLLLGVVTLAVGISILVRPGAGIVSLTVLVAIMFLVLGVVKLMYAFSLRPISGWVWVLVSGLISLVLGVMILAEMPWAAAAVLGILLAIELLSNGVFLLLVAFGLRAARQA</sequence>
<proteinExistence type="predicted"/>
<feature type="transmembrane region" description="Helical" evidence="1">
    <location>
        <begin position="97"/>
        <end position="120"/>
    </location>
</feature>
<evidence type="ECO:0000313" key="3">
    <source>
        <dbReference type="Proteomes" id="UP000006786"/>
    </source>
</evidence>
<dbReference type="eggNOG" id="COG3247">
    <property type="taxonomic scope" value="Bacteria"/>
</dbReference>
<protein>
    <recommendedName>
        <fullName evidence="4">HdeD protein</fullName>
    </recommendedName>
</protein>
<dbReference type="STRING" id="391937.NA2_13320"/>
<feature type="transmembrane region" description="Helical" evidence="1">
    <location>
        <begin position="72"/>
        <end position="91"/>
    </location>
</feature>
<dbReference type="GO" id="GO:0005886">
    <property type="term" value="C:plasma membrane"/>
    <property type="evidence" value="ECO:0007669"/>
    <property type="project" value="TreeGrafter"/>
</dbReference>
<dbReference type="InterPro" id="IPR005325">
    <property type="entry name" value="DUF308_memb"/>
</dbReference>
<accession>K2LKT9</accession>
<dbReference type="PANTHER" id="PTHR34989">
    <property type="entry name" value="PROTEIN HDED"/>
    <property type="match status" value="1"/>
</dbReference>
<feature type="transmembrane region" description="Helical" evidence="1">
    <location>
        <begin position="12"/>
        <end position="32"/>
    </location>
</feature>
<reference evidence="2 3" key="1">
    <citation type="journal article" date="2012" name="J. Bacteriol.">
        <title>Genome Sequence of Nitratireductor pacificus Type Strain pht-3B.</title>
        <authorList>
            <person name="Lai Q."/>
            <person name="Li G."/>
            <person name="Shao Z."/>
        </authorList>
    </citation>
    <scope>NUCLEOTIDE SEQUENCE [LARGE SCALE GENOMIC DNA]</scope>
    <source>
        <strain evidence="3">pht-3B</strain>
    </source>
</reference>
<dbReference type="EMBL" id="AMRM01000014">
    <property type="protein sequence ID" value="EKF18379.1"/>
    <property type="molecule type" value="Genomic_DNA"/>
</dbReference>
<keyword evidence="3" id="KW-1185">Reference proteome</keyword>
<evidence type="ECO:0000313" key="2">
    <source>
        <dbReference type="EMBL" id="EKF18379.1"/>
    </source>
</evidence>
<dbReference type="PATRIC" id="fig|391937.3.peg.2734"/>
<gene>
    <name evidence="2" type="ORF">NA2_13320</name>
</gene>
<evidence type="ECO:0000256" key="1">
    <source>
        <dbReference type="SAM" id="Phobius"/>
    </source>
</evidence>
<feature type="transmembrane region" description="Helical" evidence="1">
    <location>
        <begin position="38"/>
        <end position="60"/>
    </location>
</feature>
<dbReference type="PANTHER" id="PTHR34989:SF1">
    <property type="entry name" value="PROTEIN HDED"/>
    <property type="match status" value="1"/>
</dbReference>
<dbReference type="Proteomes" id="UP000006786">
    <property type="component" value="Unassembled WGS sequence"/>
</dbReference>
<dbReference type="AlphaFoldDB" id="K2LKT9"/>